<dbReference type="PANTHER" id="PTHR42928">
    <property type="entry name" value="TRICARBOXYLATE-BINDING PROTEIN"/>
    <property type="match status" value="1"/>
</dbReference>
<dbReference type="RefSeq" id="WP_244517859.1">
    <property type="nucleotide sequence ID" value="NZ_FMTP01000004.1"/>
</dbReference>
<keyword evidence="4" id="KW-1185">Reference proteome</keyword>
<keyword evidence="2" id="KW-0732">Signal</keyword>
<comment type="similarity">
    <text evidence="1">Belongs to the UPF0065 (bug) family.</text>
</comment>
<proteinExistence type="inferred from homology"/>
<feature type="chain" id="PRO_5011637140" evidence="2">
    <location>
        <begin position="30"/>
        <end position="331"/>
    </location>
</feature>
<dbReference type="Proteomes" id="UP000198889">
    <property type="component" value="Unassembled WGS sequence"/>
</dbReference>
<dbReference type="Gene3D" id="3.40.190.150">
    <property type="entry name" value="Bordetella uptake gene, domain 1"/>
    <property type="match status" value="1"/>
</dbReference>
<gene>
    <name evidence="3" type="ORF">SAMN05660859_3032</name>
</gene>
<dbReference type="CDD" id="cd07012">
    <property type="entry name" value="PBP2_Bug_TTT"/>
    <property type="match status" value="1"/>
</dbReference>
<name>A0A1G4TK00_9HYPH</name>
<dbReference type="InterPro" id="IPR005064">
    <property type="entry name" value="BUG"/>
</dbReference>
<dbReference type="Gene3D" id="3.40.190.10">
    <property type="entry name" value="Periplasmic binding protein-like II"/>
    <property type="match status" value="1"/>
</dbReference>
<dbReference type="InterPro" id="IPR042100">
    <property type="entry name" value="Bug_dom1"/>
</dbReference>
<dbReference type="AlphaFoldDB" id="A0A1G4TK00"/>
<dbReference type="PANTHER" id="PTHR42928:SF1">
    <property type="entry name" value="BLR4371 PROTEIN"/>
    <property type="match status" value="1"/>
</dbReference>
<dbReference type="PIRSF" id="PIRSF017082">
    <property type="entry name" value="YflP"/>
    <property type="match status" value="1"/>
</dbReference>
<dbReference type="EMBL" id="FMTP01000004">
    <property type="protein sequence ID" value="SCW81587.1"/>
    <property type="molecule type" value="Genomic_DNA"/>
</dbReference>
<reference evidence="4" key="1">
    <citation type="submission" date="2016-10" db="EMBL/GenBank/DDBJ databases">
        <authorList>
            <person name="Varghese N."/>
            <person name="Submissions S."/>
        </authorList>
    </citation>
    <scope>NUCLEOTIDE SEQUENCE [LARGE SCALE GENOMIC DNA]</scope>
    <source>
        <strain evidence="4">CGMCC 1.1761</strain>
    </source>
</reference>
<evidence type="ECO:0000256" key="2">
    <source>
        <dbReference type="SAM" id="SignalP"/>
    </source>
</evidence>
<evidence type="ECO:0000256" key="1">
    <source>
        <dbReference type="ARBA" id="ARBA00006987"/>
    </source>
</evidence>
<evidence type="ECO:0000313" key="3">
    <source>
        <dbReference type="EMBL" id="SCW81587.1"/>
    </source>
</evidence>
<dbReference type="STRING" id="177413.SAMN05660859_3032"/>
<protein>
    <submittedName>
        <fullName evidence="3">Putative tricarboxylic transport membrane protein</fullName>
    </submittedName>
</protein>
<accession>A0A1G4TK00</accession>
<evidence type="ECO:0000313" key="4">
    <source>
        <dbReference type="Proteomes" id="UP000198889"/>
    </source>
</evidence>
<organism evidence="3 4">
    <name type="scientific">Ancylobacter rudongensis</name>
    <dbReference type="NCBI Taxonomy" id="177413"/>
    <lineage>
        <taxon>Bacteria</taxon>
        <taxon>Pseudomonadati</taxon>
        <taxon>Pseudomonadota</taxon>
        <taxon>Alphaproteobacteria</taxon>
        <taxon>Hyphomicrobiales</taxon>
        <taxon>Xanthobacteraceae</taxon>
        <taxon>Ancylobacter</taxon>
    </lineage>
</organism>
<dbReference type="Pfam" id="PF03401">
    <property type="entry name" value="TctC"/>
    <property type="match status" value="1"/>
</dbReference>
<sequence length="331" mass="34924">MTTRIRSAGALAFTCALSWTLAATVPASAQTEMRAPKGPVEITVGSGAGGSPDVIMRTIAKIMNDGLVENPIVVQNRTGGGHSNAYNYVLGKKGDENVLLTLASPVFTTPIVQGTPSVIDQVTPIAGFVQSELVLLTNPDGKFNTLEEFVAAAEAQPGRVRIAGGASGGNDHLATALVEQAADIKLTYIPHESGSAAQATFLGGNVEGHFATLAEGLALIESGKAKPLAILSEKRRTEPGYKDVPTAKEQGVDVVYLQFWGVAGPPGLDPAVAAWWADKFQKATETQAWKDIIAKNLQQSTFYGLDDAGAYFKREQDTFRRLLTSVGLAKN</sequence>
<feature type="signal peptide" evidence="2">
    <location>
        <begin position="1"/>
        <end position="29"/>
    </location>
</feature>